<reference evidence="2 3" key="1">
    <citation type="submission" date="2021-06" db="EMBL/GenBank/DDBJ databases">
        <title>Genome-based taxonomic framework of Microbacterium strains isolated from marine environment, the description of four new species and reclassification of four preexisting species.</title>
        <authorList>
            <person name="Lee S.D."/>
            <person name="Kim S.-M."/>
            <person name="Byeon Y.-S."/>
            <person name="Yang H.L."/>
            <person name="Kim I.S."/>
        </authorList>
    </citation>
    <scope>NUCLEOTIDE SEQUENCE [LARGE SCALE GENOMIC DNA]</scope>
    <source>
        <strain evidence="2 3">SSW1-36</strain>
    </source>
</reference>
<dbReference type="Proteomes" id="UP000831963">
    <property type="component" value="Chromosome"/>
</dbReference>
<organism evidence="2 3">
    <name type="scientific">Microbacterium galbinum</name>
    <dbReference type="NCBI Taxonomy" id="2851646"/>
    <lineage>
        <taxon>Bacteria</taxon>
        <taxon>Bacillati</taxon>
        <taxon>Actinomycetota</taxon>
        <taxon>Actinomycetes</taxon>
        <taxon>Micrococcales</taxon>
        <taxon>Microbacteriaceae</taxon>
        <taxon>Microbacterium</taxon>
    </lineage>
</organism>
<keyword evidence="3" id="KW-1185">Reference proteome</keyword>
<dbReference type="Gene3D" id="2.30.110.10">
    <property type="entry name" value="Electron Transport, Fmn-binding Protein, Chain A"/>
    <property type="match status" value="1"/>
</dbReference>
<protein>
    <submittedName>
        <fullName evidence="2">Pyridoxamine 5'-phosphate oxidase family protein</fullName>
    </submittedName>
</protein>
<feature type="region of interest" description="Disordered" evidence="1">
    <location>
        <begin position="158"/>
        <end position="181"/>
    </location>
</feature>
<dbReference type="SUPFAM" id="SSF50475">
    <property type="entry name" value="FMN-binding split barrel"/>
    <property type="match status" value="1"/>
</dbReference>
<dbReference type="Pfam" id="PF12900">
    <property type="entry name" value="Pyridox_ox_2"/>
    <property type="match status" value="1"/>
</dbReference>
<feature type="compositionally biased region" description="Pro residues" evidence="1">
    <location>
        <begin position="171"/>
        <end position="181"/>
    </location>
</feature>
<dbReference type="InterPro" id="IPR024747">
    <property type="entry name" value="Pyridox_Oxase-rel"/>
</dbReference>
<accession>A0ABY4INN2</accession>
<proteinExistence type="predicted"/>
<sequence>MAAAAPHPPAPDALLADLDEAECWRLLEATELCRLAFVAPDGRPDIRPVNHLATGRSIYVRSAFDAKFLAITARAAVALEVDGESDDAYWSVVVRGEAEQVTSEAELHHVGVEHLASWTPTPKQFVVKIVAATVTGRVFPKRPRVSLPVYAVPLTDAARAQHRTERGERPSPIPHFEPPAS</sequence>
<evidence type="ECO:0000313" key="2">
    <source>
        <dbReference type="EMBL" id="UPL13647.1"/>
    </source>
</evidence>
<name>A0ABY4INN2_9MICO</name>
<dbReference type="InterPro" id="IPR012349">
    <property type="entry name" value="Split_barrel_FMN-bd"/>
</dbReference>
<gene>
    <name evidence="2" type="ORF">KV396_03830</name>
</gene>
<dbReference type="EMBL" id="CP078077">
    <property type="protein sequence ID" value="UPL13647.1"/>
    <property type="molecule type" value="Genomic_DNA"/>
</dbReference>
<dbReference type="RefSeq" id="WP_247956881.1">
    <property type="nucleotide sequence ID" value="NZ_CP078077.1"/>
</dbReference>
<evidence type="ECO:0000313" key="3">
    <source>
        <dbReference type="Proteomes" id="UP000831963"/>
    </source>
</evidence>
<evidence type="ECO:0000256" key="1">
    <source>
        <dbReference type="SAM" id="MobiDB-lite"/>
    </source>
</evidence>